<comment type="caution">
    <text evidence="2">The sequence shown here is derived from an EMBL/GenBank/DDBJ whole genome shotgun (WGS) entry which is preliminary data.</text>
</comment>
<evidence type="ECO:0000313" key="2">
    <source>
        <dbReference type="EMBL" id="MCS3711810.1"/>
    </source>
</evidence>
<feature type="region of interest" description="Disordered" evidence="1">
    <location>
        <begin position="89"/>
        <end position="109"/>
    </location>
</feature>
<accession>A0A9X2Q7U3</accession>
<dbReference type="Proteomes" id="UP001155057">
    <property type="component" value="Unassembled WGS sequence"/>
</dbReference>
<sequence>MDSNLQARTFGSESPPYDDPQPLLTWTLELSEEELQEIRSSLVEKIMKRYDENGISNLITMSEYLSDERDRLRRLGNEYWNRVSHLQGKVSGGSKTKKPTKEEEKKFDKNVEKAGSMNRKADKIEYKISILKNIIWKISVQGKNKIENSEKKEDRTYTEDEKKWMCLKYAVVSIHEDEGIENILNWESMYISIKIKEGKFRGIDAIRKQMDRRLDQGRPENLEGMIEYAEKWSEDEEIWELAQRYIE</sequence>
<evidence type="ECO:0000313" key="3">
    <source>
        <dbReference type="Proteomes" id="UP001155057"/>
    </source>
</evidence>
<evidence type="ECO:0000256" key="1">
    <source>
        <dbReference type="SAM" id="MobiDB-lite"/>
    </source>
</evidence>
<dbReference type="AlphaFoldDB" id="A0A9X2Q7U3"/>
<protein>
    <submittedName>
        <fullName evidence="2">Uncharacterized protein</fullName>
    </submittedName>
</protein>
<gene>
    <name evidence="2" type="ORF">GGP61_003445</name>
</gene>
<organism evidence="2 3">
    <name type="scientific">Salinibacter ruber</name>
    <dbReference type="NCBI Taxonomy" id="146919"/>
    <lineage>
        <taxon>Bacteria</taxon>
        <taxon>Pseudomonadati</taxon>
        <taxon>Rhodothermota</taxon>
        <taxon>Rhodothermia</taxon>
        <taxon>Rhodothermales</taxon>
        <taxon>Salinibacteraceae</taxon>
        <taxon>Salinibacter</taxon>
    </lineage>
</organism>
<dbReference type="EMBL" id="JANUAE010000018">
    <property type="protein sequence ID" value="MCS3711810.1"/>
    <property type="molecule type" value="Genomic_DNA"/>
</dbReference>
<name>A0A9X2Q7U3_9BACT</name>
<dbReference type="RefSeq" id="WP_259088951.1">
    <property type="nucleotide sequence ID" value="NZ_JANUAE010000018.1"/>
</dbReference>
<feature type="region of interest" description="Disordered" evidence="1">
    <location>
        <begin position="1"/>
        <end position="22"/>
    </location>
</feature>
<feature type="compositionally biased region" description="Basic and acidic residues" evidence="1">
    <location>
        <begin position="99"/>
        <end position="109"/>
    </location>
</feature>
<feature type="compositionally biased region" description="Polar residues" evidence="1">
    <location>
        <begin position="1"/>
        <end position="12"/>
    </location>
</feature>
<reference evidence="2" key="1">
    <citation type="submission" date="2022-08" db="EMBL/GenBank/DDBJ databases">
        <title>Genomic Encyclopedia of Type Strains, Phase V (KMG-V): Genome sequencing to study the core and pangenomes of soil and plant-associated prokaryotes.</title>
        <authorList>
            <person name="Whitman W."/>
        </authorList>
    </citation>
    <scope>NUCLEOTIDE SEQUENCE</scope>
    <source>
        <strain evidence="2">SP3049</strain>
    </source>
</reference>
<proteinExistence type="predicted"/>